<dbReference type="FunFam" id="1.10.40.30:FF:000001">
    <property type="entry name" value="Argininosuccinate lyase"/>
    <property type="match status" value="1"/>
</dbReference>
<dbReference type="Proteomes" id="UP000324170">
    <property type="component" value="Unassembled WGS sequence"/>
</dbReference>
<dbReference type="UniPathway" id="UPA00068">
    <property type="reaction ID" value="UER00114"/>
</dbReference>
<dbReference type="CDD" id="cd01359">
    <property type="entry name" value="Argininosuccinate_lyase"/>
    <property type="match status" value="1"/>
</dbReference>
<proteinExistence type="inferred from homology"/>
<evidence type="ECO:0000313" key="13">
    <source>
        <dbReference type="EMBL" id="CDG15930.1"/>
    </source>
</evidence>
<evidence type="ECO:0000256" key="8">
    <source>
        <dbReference type="ARBA" id="ARBA00022605"/>
    </source>
</evidence>
<name>A0A068QQ26_9GAMM</name>
<dbReference type="PRINTS" id="PR00149">
    <property type="entry name" value="FUMRATELYASE"/>
</dbReference>
<evidence type="ECO:0000256" key="6">
    <source>
        <dbReference type="ARBA" id="ARBA00022490"/>
    </source>
</evidence>
<dbReference type="Proteomes" id="UP000032721">
    <property type="component" value="Chromosome"/>
</dbReference>
<reference evidence="13 15" key="1">
    <citation type="submission" date="2013-07" db="EMBL/GenBank/DDBJ databases">
        <authorList>
            <person name="Genoscope - CEA"/>
        </authorList>
    </citation>
    <scope>NUCLEOTIDE SEQUENCE [LARGE SCALE GENOMIC DNA]</scope>
    <source>
        <strain evidence="13">FRM16</strain>
        <strain evidence="15">FRM16 / DSM 17909</strain>
    </source>
</reference>
<dbReference type="InterPro" id="IPR022761">
    <property type="entry name" value="Fumarate_lyase_N"/>
</dbReference>
<evidence type="ECO:0000256" key="1">
    <source>
        <dbReference type="ARBA" id="ARBA00000985"/>
    </source>
</evidence>
<evidence type="ECO:0000256" key="5">
    <source>
        <dbReference type="ARBA" id="ARBA00012338"/>
    </source>
</evidence>
<dbReference type="RefSeq" id="WP_045968003.1">
    <property type="nucleotide sequence ID" value="NZ_CAWMED010000001.1"/>
</dbReference>
<evidence type="ECO:0000256" key="2">
    <source>
        <dbReference type="ARBA" id="ARBA00004496"/>
    </source>
</evidence>
<dbReference type="AlphaFoldDB" id="A0A068QQ26"/>
<dbReference type="PRINTS" id="PR00145">
    <property type="entry name" value="ARGSUCLYASE"/>
</dbReference>
<dbReference type="PROSITE" id="PS00163">
    <property type="entry name" value="FUMARATE_LYASES"/>
    <property type="match status" value="1"/>
</dbReference>
<gene>
    <name evidence="10 13" type="primary">argH</name>
    <name evidence="14" type="ORF">LY16_03492</name>
    <name evidence="13" type="ORF">XDD1_0219</name>
</gene>
<keyword evidence="6 10" id="KW-0963">Cytoplasm</keyword>
<sequence>MALWGGRFSQEADQRFKQFNDSLRFDYRLAQQDIVGSVAWSKALVTVGVLTSEEQQKLESALNELLDEVRANPKAILQSDAEDIHSWVEGKLITKVGDLGKKLHTGRSRNDQVATDLKLWCKDQIVHILQALAELQQALVFTAENNQDAVMPGYTHLQRAQPVTFAHWCLAYVEMLSRDETRLQDALRRLDVSPLGCGALAGTAYAIDREQLAGWLGFASATRNSLDSVSDRDHVLELLSDASISMIHLSRFAEDLIFFNSGEAGFVELSDRVTSGSSLMPQKKNPDALELIRGKCGRVQGALTGMMMTLKGLPLAYNKDMQEDKEGLFDALDTWLDCLHMAILVLDGIQVKHARCKEAAKQGYANATELADYLVAKGVPFREAHHIVGEVVVAAIGRGKALEELSLLELQKFSQVISVDVYDVLSLQSCLDKRLAKGGVAQKQVKQAIAEAKQLMRKER</sequence>
<keyword evidence="16" id="KW-1185">Reference proteome</keyword>
<dbReference type="GO" id="GO:0004056">
    <property type="term" value="F:argininosuccinate lyase activity"/>
    <property type="evidence" value="ECO:0007669"/>
    <property type="project" value="UniProtKB-UniRule"/>
</dbReference>
<evidence type="ECO:0000259" key="11">
    <source>
        <dbReference type="Pfam" id="PF00206"/>
    </source>
</evidence>
<keyword evidence="8 10" id="KW-0028">Amino-acid biosynthesis</keyword>
<dbReference type="NCBIfam" id="TIGR00838">
    <property type="entry name" value="argH"/>
    <property type="match status" value="1"/>
</dbReference>
<dbReference type="HOGENOM" id="CLU_027272_2_3_6"/>
<evidence type="ECO:0000256" key="10">
    <source>
        <dbReference type="HAMAP-Rule" id="MF_00006"/>
    </source>
</evidence>
<feature type="domain" description="Fumarate lyase N-terminal" evidence="11">
    <location>
        <begin position="6"/>
        <end position="301"/>
    </location>
</feature>
<dbReference type="Pfam" id="PF00206">
    <property type="entry name" value="Lyase_1"/>
    <property type="match status" value="1"/>
</dbReference>
<organism evidence="13 15">
    <name type="scientific">Xenorhabdus doucetiae</name>
    <dbReference type="NCBI Taxonomy" id="351671"/>
    <lineage>
        <taxon>Bacteria</taxon>
        <taxon>Pseudomonadati</taxon>
        <taxon>Pseudomonadota</taxon>
        <taxon>Gammaproteobacteria</taxon>
        <taxon>Enterobacterales</taxon>
        <taxon>Morganellaceae</taxon>
        <taxon>Xenorhabdus</taxon>
    </lineage>
</organism>
<dbReference type="FunFam" id="1.20.200.10:FF:000006">
    <property type="entry name" value="Argininosuccinate lyase"/>
    <property type="match status" value="1"/>
</dbReference>
<dbReference type="EMBL" id="VNHN01000099">
    <property type="protein sequence ID" value="TYO95790.1"/>
    <property type="molecule type" value="Genomic_DNA"/>
</dbReference>
<dbReference type="GO" id="GO:0005829">
    <property type="term" value="C:cytosol"/>
    <property type="evidence" value="ECO:0007669"/>
    <property type="project" value="TreeGrafter"/>
</dbReference>
<comment type="similarity">
    <text evidence="10">Belongs to the lyase 1 family. Argininosuccinate lyase subfamily.</text>
</comment>
<evidence type="ECO:0000259" key="12">
    <source>
        <dbReference type="Pfam" id="PF14698"/>
    </source>
</evidence>
<reference evidence="14 16" key="2">
    <citation type="submission" date="2019-07" db="EMBL/GenBank/DDBJ databases">
        <title>Genomic Encyclopedia of Type Strains, Phase I: the one thousand microbial genomes (KMG-I) project.</title>
        <authorList>
            <person name="Kyrpides N."/>
        </authorList>
    </citation>
    <scope>NUCLEOTIDE SEQUENCE [LARGE SCALE GENOMIC DNA]</scope>
    <source>
        <strain evidence="14 16">DSM 17909</strain>
    </source>
</reference>
<dbReference type="InterPro" id="IPR008948">
    <property type="entry name" value="L-Aspartase-like"/>
</dbReference>
<comment type="pathway">
    <text evidence="3 10">Amino-acid biosynthesis; L-arginine biosynthesis; L-arginine from L-ornithine and carbamoyl phosphate: step 3/3.</text>
</comment>
<evidence type="ECO:0000256" key="9">
    <source>
        <dbReference type="ARBA" id="ARBA00023239"/>
    </source>
</evidence>
<dbReference type="Gene3D" id="1.10.40.30">
    <property type="entry name" value="Fumarase/aspartase (C-terminal domain)"/>
    <property type="match status" value="1"/>
</dbReference>
<evidence type="ECO:0000313" key="14">
    <source>
        <dbReference type="EMBL" id="TYO95790.1"/>
    </source>
</evidence>
<evidence type="ECO:0000313" key="15">
    <source>
        <dbReference type="Proteomes" id="UP000032721"/>
    </source>
</evidence>
<evidence type="ECO:0000256" key="3">
    <source>
        <dbReference type="ARBA" id="ARBA00004941"/>
    </source>
</evidence>
<dbReference type="InterPro" id="IPR020557">
    <property type="entry name" value="Fumarate_lyase_CS"/>
</dbReference>
<dbReference type="STRING" id="351671.XDD1_0219"/>
<dbReference type="InterPro" id="IPR024083">
    <property type="entry name" value="Fumarase/histidase_N"/>
</dbReference>
<comment type="subcellular location">
    <subcellularLocation>
        <location evidence="2 10">Cytoplasm</location>
    </subcellularLocation>
</comment>
<feature type="domain" description="Argininosuccinate lyase C-terminal" evidence="12">
    <location>
        <begin position="364"/>
        <end position="431"/>
    </location>
</feature>
<dbReference type="Pfam" id="PF14698">
    <property type="entry name" value="ASL_C2"/>
    <property type="match status" value="1"/>
</dbReference>
<evidence type="ECO:0000313" key="16">
    <source>
        <dbReference type="Proteomes" id="UP000324170"/>
    </source>
</evidence>
<dbReference type="SUPFAM" id="SSF48557">
    <property type="entry name" value="L-aspartase-like"/>
    <property type="match status" value="1"/>
</dbReference>
<dbReference type="InterPro" id="IPR029419">
    <property type="entry name" value="Arg_succ_lyase_C"/>
</dbReference>
<accession>A0A068QQ26</accession>
<dbReference type="HAMAP" id="MF_00006">
    <property type="entry name" value="Arg_succ_lyase"/>
    <property type="match status" value="1"/>
</dbReference>
<evidence type="ECO:0000256" key="4">
    <source>
        <dbReference type="ARBA" id="ARBA00005552"/>
    </source>
</evidence>
<dbReference type="InterPro" id="IPR009049">
    <property type="entry name" value="Argininosuccinate_lyase"/>
</dbReference>
<dbReference type="PANTHER" id="PTHR43814">
    <property type="entry name" value="ARGININOSUCCINATE LYASE"/>
    <property type="match status" value="1"/>
</dbReference>
<dbReference type="EMBL" id="FO704550">
    <property type="protein sequence ID" value="CDG15930.1"/>
    <property type="molecule type" value="Genomic_DNA"/>
</dbReference>
<dbReference type="OrthoDB" id="9769623at2"/>
<dbReference type="PANTHER" id="PTHR43814:SF1">
    <property type="entry name" value="ARGININOSUCCINATE LYASE"/>
    <property type="match status" value="1"/>
</dbReference>
<keyword evidence="7 10" id="KW-0055">Arginine biosynthesis</keyword>
<comment type="similarity">
    <text evidence="4">In the N-terminal section; belongs to the lyase 1 family. Argininosuccinate lyase subfamily.</text>
</comment>
<dbReference type="Gene3D" id="1.10.275.10">
    <property type="entry name" value="Fumarase/aspartase (N-terminal domain)"/>
    <property type="match status" value="1"/>
</dbReference>
<dbReference type="InterPro" id="IPR000362">
    <property type="entry name" value="Fumarate_lyase_fam"/>
</dbReference>
<dbReference type="NCBIfam" id="NF008964">
    <property type="entry name" value="PRK12308.1"/>
    <property type="match status" value="1"/>
</dbReference>
<dbReference type="Gene3D" id="1.20.200.10">
    <property type="entry name" value="Fumarase/aspartase (Central domain)"/>
    <property type="match status" value="1"/>
</dbReference>
<comment type="catalytic activity">
    <reaction evidence="1 10">
        <text>2-(N(omega)-L-arginino)succinate = fumarate + L-arginine</text>
        <dbReference type="Rhea" id="RHEA:24020"/>
        <dbReference type="ChEBI" id="CHEBI:29806"/>
        <dbReference type="ChEBI" id="CHEBI:32682"/>
        <dbReference type="ChEBI" id="CHEBI:57472"/>
        <dbReference type="EC" id="4.3.2.1"/>
    </reaction>
</comment>
<protein>
    <recommendedName>
        <fullName evidence="5 10">Argininosuccinate lyase</fullName>
        <shortName evidence="10">ASAL</shortName>
        <ecNumber evidence="5 10">4.3.2.1</ecNumber>
    </recommendedName>
    <alternativeName>
        <fullName evidence="10">Arginosuccinase</fullName>
    </alternativeName>
</protein>
<dbReference type="GO" id="GO:0042450">
    <property type="term" value="P:L-arginine biosynthetic process via ornithine"/>
    <property type="evidence" value="ECO:0007669"/>
    <property type="project" value="UniProtKB-UniRule"/>
</dbReference>
<dbReference type="EC" id="4.3.2.1" evidence="5 10"/>
<evidence type="ECO:0000256" key="7">
    <source>
        <dbReference type="ARBA" id="ARBA00022571"/>
    </source>
</evidence>
<dbReference type="KEGG" id="xdo:XDD1_0219"/>
<keyword evidence="9 10" id="KW-0456">Lyase</keyword>